<dbReference type="PANTHER" id="PTHR30250:SF21">
    <property type="entry name" value="LIPID II FLIPPASE MURJ"/>
    <property type="match status" value="1"/>
</dbReference>
<evidence type="ECO:0000256" key="1">
    <source>
        <dbReference type="ARBA" id="ARBA00004651"/>
    </source>
</evidence>
<evidence type="ECO:0000256" key="3">
    <source>
        <dbReference type="ARBA" id="ARBA00022692"/>
    </source>
</evidence>
<feature type="transmembrane region" description="Helical" evidence="6">
    <location>
        <begin position="363"/>
        <end position="384"/>
    </location>
</feature>
<reference evidence="7 8" key="1">
    <citation type="submission" date="2017-03" db="EMBL/GenBank/DDBJ databases">
        <title>Genome sequence of Clostridium thermoalcaliphilum DSM 7309.</title>
        <authorList>
            <person name="Poehlein A."/>
            <person name="Daniel R."/>
        </authorList>
    </citation>
    <scope>NUCLEOTIDE SEQUENCE [LARGE SCALE GENOMIC DNA]</scope>
    <source>
        <strain evidence="7 8">DSM 7309</strain>
    </source>
</reference>
<gene>
    <name evidence="7" type="primary">spoVB_2</name>
    <name evidence="7" type="ORF">CLOTH_17500</name>
</gene>
<feature type="transmembrane region" description="Helical" evidence="6">
    <location>
        <begin position="183"/>
        <end position="207"/>
    </location>
</feature>
<dbReference type="OrthoDB" id="9775950at2"/>
<dbReference type="PIRSF" id="PIRSF038958">
    <property type="entry name" value="PG_synth_SpoVB"/>
    <property type="match status" value="1"/>
</dbReference>
<keyword evidence="5 6" id="KW-0472">Membrane</keyword>
<dbReference type="RefSeq" id="WP_079413166.1">
    <property type="nucleotide sequence ID" value="NZ_MZGW01000008.1"/>
</dbReference>
<dbReference type="EMBL" id="MZGW01000008">
    <property type="protein sequence ID" value="OPJ55085.1"/>
    <property type="molecule type" value="Genomic_DNA"/>
</dbReference>
<sequence>MGKNSFLKGAFILGISGIIVKIMGAFFRIPLGNIITSEGMGYYQTAYPIYVLLLAISSGGFPAAISKLVSEKIAIGDKKGAHRVFKVSFGALICTGIISFAMLFFGSHYIVTSLIKNEKAYYSMLAISPALLFVPIMAAFRGYFQGRQQMGPTGTSQVIEQFGRVVIGIYLAFLLLGRGKEYAAAGASFGATAGAILGSIFMFFVYFKNRNKIKSELESSKSFKEDTTYEILNKLLVIAVPITIGSAIMPIMNMIDVSIVMRRLQESGFTYEQANSLYGQLTGMAATLINLPQVLTMALAVSLVPVISHSFTIGDLATARKDVKAATRTALIIGLPAAFGLASLSGPIMRLLYPNEPASAGQILLYLSMGVIFISLIQTFTGILQGMGKAHIPVINLVIGSIFKIAITYTLTAVPSLNVKGAAIGTVIAYMVATILNLYAIKKHIGVKFEFMEFVVKPLVSVIVMSIVAITSYRLLVSNLGNSMACVVSIGFAGIAYFVVLLGVGGIKEEEINMIPKGKKISKILKKAKLLR</sequence>
<evidence type="ECO:0000313" key="7">
    <source>
        <dbReference type="EMBL" id="OPJ55085.1"/>
    </source>
</evidence>
<organism evidence="7 8">
    <name type="scientific">Alkalithermobacter paradoxus</name>
    <dbReference type="NCBI Taxonomy" id="29349"/>
    <lineage>
        <taxon>Bacteria</taxon>
        <taxon>Bacillati</taxon>
        <taxon>Bacillota</taxon>
        <taxon>Clostridia</taxon>
        <taxon>Peptostreptococcales</taxon>
        <taxon>Tepidibacteraceae</taxon>
        <taxon>Alkalithermobacter</taxon>
    </lineage>
</organism>
<dbReference type="STRING" id="29349.CLOTH_17500"/>
<feature type="transmembrane region" description="Helical" evidence="6">
    <location>
        <begin position="482"/>
        <end position="507"/>
    </location>
</feature>
<feature type="transmembrane region" description="Helical" evidence="6">
    <location>
        <begin position="231"/>
        <end position="252"/>
    </location>
</feature>
<comment type="caution">
    <text evidence="7">The sequence shown here is derived from an EMBL/GenBank/DDBJ whole genome shotgun (WGS) entry which is preliminary data.</text>
</comment>
<evidence type="ECO:0000256" key="6">
    <source>
        <dbReference type="SAM" id="Phobius"/>
    </source>
</evidence>
<dbReference type="InterPro" id="IPR002797">
    <property type="entry name" value="Polysacc_synth"/>
</dbReference>
<dbReference type="AlphaFoldDB" id="A0A1V4I644"/>
<keyword evidence="8" id="KW-1185">Reference proteome</keyword>
<evidence type="ECO:0000256" key="5">
    <source>
        <dbReference type="ARBA" id="ARBA00023136"/>
    </source>
</evidence>
<feature type="transmembrane region" description="Helical" evidence="6">
    <location>
        <begin position="294"/>
        <end position="317"/>
    </location>
</feature>
<dbReference type="GO" id="GO:0005886">
    <property type="term" value="C:plasma membrane"/>
    <property type="evidence" value="ECO:0007669"/>
    <property type="project" value="UniProtKB-SubCell"/>
</dbReference>
<keyword evidence="2" id="KW-1003">Cell membrane</keyword>
<dbReference type="InterPro" id="IPR050833">
    <property type="entry name" value="Poly_Biosynth_Transport"/>
</dbReference>
<name>A0A1V4I644_9FIRM</name>
<feature type="transmembrane region" description="Helical" evidence="6">
    <location>
        <begin position="329"/>
        <end position="351"/>
    </location>
</feature>
<comment type="subcellular location">
    <subcellularLocation>
        <location evidence="1">Cell membrane</location>
        <topology evidence="1">Multi-pass membrane protein</topology>
    </subcellularLocation>
</comment>
<dbReference type="PANTHER" id="PTHR30250">
    <property type="entry name" value="PST FAMILY PREDICTED COLANIC ACID TRANSPORTER"/>
    <property type="match status" value="1"/>
</dbReference>
<feature type="transmembrane region" description="Helical" evidence="6">
    <location>
        <begin position="161"/>
        <end position="177"/>
    </location>
</feature>
<accession>A0A1V4I644</accession>
<evidence type="ECO:0000256" key="4">
    <source>
        <dbReference type="ARBA" id="ARBA00022989"/>
    </source>
</evidence>
<keyword evidence="4 6" id="KW-1133">Transmembrane helix</keyword>
<dbReference type="CDD" id="cd13124">
    <property type="entry name" value="MATE_SpoVB_like"/>
    <property type="match status" value="1"/>
</dbReference>
<evidence type="ECO:0000256" key="2">
    <source>
        <dbReference type="ARBA" id="ARBA00022475"/>
    </source>
</evidence>
<feature type="transmembrane region" description="Helical" evidence="6">
    <location>
        <begin position="391"/>
        <end position="411"/>
    </location>
</feature>
<dbReference type="InterPro" id="IPR024923">
    <property type="entry name" value="PG_synth_SpoVB"/>
</dbReference>
<feature type="transmembrane region" description="Helical" evidence="6">
    <location>
        <begin position="87"/>
        <end position="109"/>
    </location>
</feature>
<proteinExistence type="predicted"/>
<dbReference type="Pfam" id="PF01943">
    <property type="entry name" value="Polysacc_synt"/>
    <property type="match status" value="1"/>
</dbReference>
<feature type="transmembrane region" description="Helical" evidence="6">
    <location>
        <begin position="454"/>
        <end position="476"/>
    </location>
</feature>
<feature type="transmembrane region" description="Helical" evidence="6">
    <location>
        <begin position="121"/>
        <end position="140"/>
    </location>
</feature>
<feature type="transmembrane region" description="Helical" evidence="6">
    <location>
        <begin position="7"/>
        <end position="27"/>
    </location>
</feature>
<evidence type="ECO:0000313" key="8">
    <source>
        <dbReference type="Proteomes" id="UP000190140"/>
    </source>
</evidence>
<feature type="transmembrane region" description="Helical" evidence="6">
    <location>
        <begin position="423"/>
        <end position="442"/>
    </location>
</feature>
<dbReference type="Proteomes" id="UP000190140">
    <property type="component" value="Unassembled WGS sequence"/>
</dbReference>
<protein>
    <submittedName>
        <fullName evidence="7">Stage V sporulation protein B</fullName>
    </submittedName>
</protein>
<keyword evidence="3 6" id="KW-0812">Transmembrane</keyword>
<feature type="transmembrane region" description="Helical" evidence="6">
    <location>
        <begin position="47"/>
        <end position="66"/>
    </location>
</feature>